<dbReference type="RefSeq" id="XP_012182153.1">
    <property type="nucleotide sequence ID" value="XM_012326763.1"/>
</dbReference>
<proteinExistence type="inferred from homology"/>
<dbReference type="SUPFAM" id="SSF48452">
    <property type="entry name" value="TPR-like"/>
    <property type="match status" value="1"/>
</dbReference>
<dbReference type="InParanoid" id="J4GQ67"/>
<evidence type="ECO:0000256" key="4">
    <source>
        <dbReference type="SAM" id="MobiDB-lite"/>
    </source>
</evidence>
<dbReference type="HOGENOM" id="CLU_003327_0_0_1"/>
<dbReference type="PANTHER" id="PTHR43008">
    <property type="entry name" value="BENZIL REDUCTASE"/>
    <property type="match status" value="1"/>
</dbReference>
<feature type="compositionally biased region" description="Acidic residues" evidence="4">
    <location>
        <begin position="573"/>
        <end position="582"/>
    </location>
</feature>
<dbReference type="InterPro" id="IPR029060">
    <property type="entry name" value="PIN-like_dom_sf"/>
</dbReference>
<dbReference type="InterPro" id="IPR020904">
    <property type="entry name" value="Sc_DH/Rdtase_CS"/>
</dbReference>
<dbReference type="GO" id="GO:0016616">
    <property type="term" value="F:oxidoreductase activity, acting on the CH-OH group of donors, NAD or NADP as acceptor"/>
    <property type="evidence" value="ECO:0007669"/>
    <property type="project" value="UniProtKB-ARBA"/>
</dbReference>
<dbReference type="Proteomes" id="UP000006352">
    <property type="component" value="Unassembled WGS sequence"/>
</dbReference>
<feature type="compositionally biased region" description="Acidic residues" evidence="4">
    <location>
        <begin position="1288"/>
        <end position="1308"/>
    </location>
</feature>
<dbReference type="InterPro" id="IPR036291">
    <property type="entry name" value="NAD(P)-bd_dom_sf"/>
</dbReference>
<name>J4GQ67_9APHY</name>
<reference evidence="6 7" key="1">
    <citation type="journal article" date="2012" name="Appl. Environ. Microbiol.">
        <title>Short-read sequencing for genomic analysis of the brown rot fungus Fibroporia radiculosa.</title>
        <authorList>
            <person name="Tang J.D."/>
            <person name="Perkins A.D."/>
            <person name="Sonstegard T.S."/>
            <person name="Schroeder S.G."/>
            <person name="Burgess S.C."/>
            <person name="Diehl S.V."/>
        </authorList>
    </citation>
    <scope>NUCLEOTIDE SEQUENCE [LARGE SCALE GENOMIC DNA]</scope>
    <source>
        <strain evidence="6 7">TFFH 294</strain>
    </source>
</reference>
<dbReference type="EMBL" id="HE797095">
    <property type="protein sequence ID" value="CCM02870.1"/>
    <property type="molecule type" value="Genomic_DNA"/>
</dbReference>
<dbReference type="GO" id="GO:0004540">
    <property type="term" value="F:RNA nuclease activity"/>
    <property type="evidence" value="ECO:0007669"/>
    <property type="project" value="UniProtKB-ARBA"/>
</dbReference>
<comment type="similarity">
    <text evidence="1">Belongs to the short-chain dehydrogenases/reductases (SDR) family.</text>
</comment>
<dbReference type="GeneID" id="24097781"/>
<feature type="compositionally biased region" description="Low complexity" evidence="4">
    <location>
        <begin position="378"/>
        <end position="390"/>
    </location>
</feature>
<feature type="compositionally biased region" description="Basic and acidic residues" evidence="4">
    <location>
        <begin position="997"/>
        <end position="1007"/>
    </location>
</feature>
<dbReference type="Gene3D" id="3.40.50.720">
    <property type="entry name" value="NAD(P)-binding Rossmann-like Domain"/>
    <property type="match status" value="1"/>
</dbReference>
<feature type="region of interest" description="Disordered" evidence="4">
    <location>
        <begin position="1288"/>
        <end position="1309"/>
    </location>
</feature>
<evidence type="ECO:0000256" key="1">
    <source>
        <dbReference type="ARBA" id="ARBA00006484"/>
    </source>
</evidence>
<accession>J4GQ67</accession>
<feature type="region of interest" description="Disordered" evidence="4">
    <location>
        <begin position="1327"/>
        <end position="1353"/>
    </location>
</feature>
<feature type="domain" description="PIN" evidence="5">
    <location>
        <begin position="1364"/>
        <end position="1514"/>
    </location>
</feature>
<feature type="compositionally biased region" description="Low complexity" evidence="4">
    <location>
        <begin position="1327"/>
        <end position="1337"/>
    </location>
</feature>
<evidence type="ECO:0000256" key="2">
    <source>
        <dbReference type="ARBA" id="ARBA00022857"/>
    </source>
</evidence>
<evidence type="ECO:0000256" key="3">
    <source>
        <dbReference type="ARBA" id="ARBA00023002"/>
    </source>
</evidence>
<feature type="compositionally biased region" description="Low complexity" evidence="4">
    <location>
        <begin position="471"/>
        <end position="482"/>
    </location>
</feature>
<evidence type="ECO:0000313" key="6">
    <source>
        <dbReference type="EMBL" id="CCM02870.1"/>
    </source>
</evidence>
<feature type="region of interest" description="Disordered" evidence="4">
    <location>
        <begin position="763"/>
        <end position="795"/>
    </location>
</feature>
<dbReference type="GO" id="GO:0050664">
    <property type="term" value="F:oxidoreductase activity, acting on NAD(P)H, oxygen as acceptor"/>
    <property type="evidence" value="ECO:0007669"/>
    <property type="project" value="TreeGrafter"/>
</dbReference>
<evidence type="ECO:0000313" key="7">
    <source>
        <dbReference type="Proteomes" id="UP000006352"/>
    </source>
</evidence>
<dbReference type="Pfam" id="PF13638">
    <property type="entry name" value="PIN_4"/>
    <property type="match status" value="1"/>
</dbReference>
<dbReference type="SMART" id="SM00670">
    <property type="entry name" value="PINc"/>
    <property type="match status" value="1"/>
</dbReference>
<feature type="region of interest" description="Disordered" evidence="4">
    <location>
        <begin position="997"/>
        <end position="1022"/>
    </location>
</feature>
<dbReference type="InterPro" id="IPR002347">
    <property type="entry name" value="SDR_fam"/>
</dbReference>
<dbReference type="Pfam" id="PF00106">
    <property type="entry name" value="adh_short"/>
    <property type="match status" value="1"/>
</dbReference>
<dbReference type="SUPFAM" id="SSF88723">
    <property type="entry name" value="PIN domain-like"/>
    <property type="match status" value="1"/>
</dbReference>
<evidence type="ECO:0000259" key="5">
    <source>
        <dbReference type="SMART" id="SM00670"/>
    </source>
</evidence>
<dbReference type="Gene3D" id="3.40.50.1010">
    <property type="entry name" value="5'-nuclease"/>
    <property type="match status" value="1"/>
</dbReference>
<dbReference type="PROSITE" id="PS00061">
    <property type="entry name" value="ADH_SHORT"/>
    <property type="match status" value="1"/>
</dbReference>
<dbReference type="SUPFAM" id="SSF51735">
    <property type="entry name" value="NAD(P)-binding Rossmann-fold domains"/>
    <property type="match status" value="1"/>
</dbReference>
<feature type="region of interest" description="Disordered" evidence="4">
    <location>
        <begin position="572"/>
        <end position="606"/>
    </location>
</feature>
<dbReference type="STRING" id="599839.J4GQ67"/>
<keyword evidence="3" id="KW-0560">Oxidoreductase</keyword>
<keyword evidence="7" id="KW-1185">Reference proteome</keyword>
<feature type="compositionally biased region" description="Low complexity" evidence="4">
    <location>
        <begin position="514"/>
        <end position="527"/>
    </location>
</feature>
<feature type="region of interest" description="Disordered" evidence="4">
    <location>
        <begin position="268"/>
        <end position="292"/>
    </location>
</feature>
<dbReference type="PRINTS" id="PR00081">
    <property type="entry name" value="GDHRDH"/>
</dbReference>
<dbReference type="InterPro" id="IPR011990">
    <property type="entry name" value="TPR-like_helical_dom_sf"/>
</dbReference>
<feature type="region of interest" description="Disordered" evidence="4">
    <location>
        <begin position="305"/>
        <end position="447"/>
    </location>
</feature>
<sequence length="1522" mass="167036">MSLGRQTVRLGRTLLHTRVRFSTACVARAAHDSPLKADNQKNTGGLPSYGPVGVAAALAEPPSPTPASTLFAHEFSLADRVALVTGGNRGLGLEMAMALAEAGARAVYCVDLPKAPGEEWTKVREHLARMHGGAARGRLEYVSGDVRNQEEMWKIGEKIGDTEGRMDACVAAAGVLKANTDCLEYPAKQFQDVMDVNVNGVLFAAQAAGRQMARFGNGGSIVLIASMSGSITNKDHAWVSYNTSKSAVLQMTRSMACELGPKRIRVNSLSPGHIYTRPPPPPRKPRDRDPAQPTDLVDKIVALQRRQAAATKPRDRPDRPPAVSPSRPPRPSSPRRLHAPPLPNPNIVVSHPTTMEADPDDFSRRLRISANSPRSSHSKPVPGPSSVSPKRLYNPDADHSRRHILTAEPDTISDATSSSYAPRASVPHGPRPHHHPQISQSRAAADSHRQLFDYRKDDPVRFSVLSRPHPSSASGTNGSTTARPTPTPKSSGDYVSASSTSSASYAQSTLSSSFTLSSNTTDSSTPSALFENPNGHARRSEDSASNTNAFSMQLKKLYRTISALEAKILGEDRDNDQEDDGDREPRVGILLKGRPGSATETKAGEDEAERWRKLMTDHKDLAEMMQKLLTMTLAPSVPASLRNIPTKYNLIIRLWTHAFHRLLELLRRAASPPNTSVIALEYLQDFIYYAYTFYTGLLEERNLQDFRSGWIQALGDLARYRMAICGLVESIQMQNGPLMAATLPPASAPTTTAQLDTLRSASISANSDHAGTKPVSATPAARIDDSPPSSHVEQALQQGVPSVGLAAARLMELEPEKERWRQIARDWFARGLALAPGTGKLQHYLGLLSREKEGPGEELRSVYHFVKSMIAIHPFTTSRESILQLWSPSAQMRRQAPDADLTELFVLLHGMLFTNIQLDDFRVVLDRFEEKLYIEEGAVVEERDWIMMATVNLAVILEYGRPTAALRRVAGIAGVGKPGSSPAVSTAPAGKVRLMAKRTEEDEKTMDVDGDEADTEGDPKSNGMVVSPIVPEQAALPAGPELPQGLKLGMQLAFSILAHALQKPMRRSSPFAHSTLNPYLTIFLTFLATVIKDGHALSVLERAIPWNDLAKFLNSAPRRLMFQEYQKERGDGPPLLTSGCKPLPEDWCLRGMGWGGKRVYPMGFWGKEAGAEERTVELDVLDKVEGGDQLDGIIEDGDDDDSHADAQHNELAKRWVRVARAGLKIAKHVHGFEYVPPANEEGRGQWKVEGVLAAKVARWREEERREREEEERRLRGRRWDEDLMDVDDDASLDAEASSDDSEDDEGDTAEVRALKARRRYLKGLLQSSRRGGPSLSASRRRPRGSRPTRPSNARSSLCMVAGYTILVIDTNILLSSLSMFSSLVESLRWTVVVPLPVIMELDGLANNPTPLGDAATSALSFITSHIRSHSASLKVQTSRGNYLSNLNVRTEQVELTGDEASWERNMDDLILRAAIWQDEHWADRSGLLQSTDAPRDTAGAAKVVLLSFDRMCKSSRSRTKRS</sequence>
<feature type="region of interest" description="Disordered" evidence="4">
    <location>
        <begin position="462"/>
        <end position="498"/>
    </location>
</feature>
<feature type="compositionally biased region" description="Pro residues" evidence="4">
    <location>
        <begin position="320"/>
        <end position="332"/>
    </location>
</feature>
<organism evidence="6 7">
    <name type="scientific">Fibroporia radiculosa</name>
    <dbReference type="NCBI Taxonomy" id="599839"/>
    <lineage>
        <taxon>Eukaryota</taxon>
        <taxon>Fungi</taxon>
        <taxon>Dikarya</taxon>
        <taxon>Basidiomycota</taxon>
        <taxon>Agaricomycotina</taxon>
        <taxon>Agaricomycetes</taxon>
        <taxon>Polyporales</taxon>
        <taxon>Fibroporiaceae</taxon>
        <taxon>Fibroporia</taxon>
    </lineage>
</organism>
<feature type="region of interest" description="Disordered" evidence="4">
    <location>
        <begin position="514"/>
        <end position="546"/>
    </location>
</feature>
<dbReference type="PANTHER" id="PTHR43008:SF4">
    <property type="entry name" value="CHAIN DEHYDROGENASE, PUTATIVE (AFU_ORTHOLOGUE AFUA_4G08710)-RELATED"/>
    <property type="match status" value="1"/>
</dbReference>
<protein>
    <recommendedName>
        <fullName evidence="5">PIN domain-containing protein</fullName>
    </recommendedName>
</protein>
<gene>
    <name evidence="6" type="ORF">FIBRA_04983</name>
</gene>
<keyword evidence="2" id="KW-0521">NADP</keyword>
<dbReference type="Gene3D" id="1.25.40.10">
    <property type="entry name" value="Tetratricopeptide repeat domain"/>
    <property type="match status" value="1"/>
</dbReference>
<dbReference type="InterPro" id="IPR002716">
    <property type="entry name" value="PIN_dom"/>
</dbReference>
<dbReference type="OrthoDB" id="2017974at2759"/>
<dbReference type="CDD" id="cd09880">
    <property type="entry name" value="PIN_Smg5-6-like"/>
    <property type="match status" value="1"/>
</dbReference>